<evidence type="ECO:0000313" key="2">
    <source>
        <dbReference type="Proteomes" id="UP001153678"/>
    </source>
</evidence>
<keyword evidence="2" id="KW-1185">Reference proteome</keyword>
<proteinExistence type="predicted"/>
<name>A0A9W4X6M8_9GLOM</name>
<dbReference type="OrthoDB" id="2317848at2759"/>
<reference evidence="1" key="1">
    <citation type="submission" date="2022-08" db="EMBL/GenBank/DDBJ databases">
        <authorList>
            <person name="Kallberg Y."/>
            <person name="Tangrot J."/>
            <person name="Rosling A."/>
        </authorList>
    </citation>
    <scope>NUCLEOTIDE SEQUENCE</scope>
    <source>
        <strain evidence="1">Wild A</strain>
    </source>
</reference>
<organism evidence="1 2">
    <name type="scientific">Funneliformis geosporum</name>
    <dbReference type="NCBI Taxonomy" id="1117311"/>
    <lineage>
        <taxon>Eukaryota</taxon>
        <taxon>Fungi</taxon>
        <taxon>Fungi incertae sedis</taxon>
        <taxon>Mucoromycota</taxon>
        <taxon>Glomeromycotina</taxon>
        <taxon>Glomeromycetes</taxon>
        <taxon>Glomerales</taxon>
        <taxon>Glomeraceae</taxon>
        <taxon>Funneliformis</taxon>
    </lineage>
</organism>
<sequence>MHVCPNIYRDRIINKLWEDVFLDVSPAIYMRTGEIENNDRKNQKDCSRPTGQQRAIGWFHDAILMMKFLSKKFKLVLVRLLAIHVNMMIDSKMNEDRENDATIPLQLAKLLLERQIQQEDLKKLETFGILVYKRDFFIYSTHWVNGLYLVDQVNGFTIPNTANQLNELSIIINVMLEFKYRVINLKNHINSLLKDKPKFFGYRKTIGELAVDSSQITGLEY</sequence>
<dbReference type="EMBL" id="CAMKVN010006535">
    <property type="protein sequence ID" value="CAI2190400.1"/>
    <property type="molecule type" value="Genomic_DNA"/>
</dbReference>
<dbReference type="AlphaFoldDB" id="A0A9W4X6M8"/>
<evidence type="ECO:0000313" key="1">
    <source>
        <dbReference type="EMBL" id="CAI2190400.1"/>
    </source>
</evidence>
<accession>A0A9W4X6M8</accession>
<comment type="caution">
    <text evidence="1">The sequence shown here is derived from an EMBL/GenBank/DDBJ whole genome shotgun (WGS) entry which is preliminary data.</text>
</comment>
<feature type="non-terminal residue" evidence="1">
    <location>
        <position position="221"/>
    </location>
</feature>
<dbReference type="Proteomes" id="UP001153678">
    <property type="component" value="Unassembled WGS sequence"/>
</dbReference>
<protein>
    <submittedName>
        <fullName evidence="1">4020_t:CDS:1</fullName>
    </submittedName>
</protein>
<gene>
    <name evidence="1" type="ORF">FWILDA_LOCUS14557</name>
</gene>